<gene>
    <name evidence="2" type="ORF">LTR78_007186</name>
</gene>
<protein>
    <submittedName>
        <fullName evidence="2">Uncharacterized protein</fullName>
    </submittedName>
</protein>
<comment type="caution">
    <text evidence="2">The sequence shown here is derived from an EMBL/GenBank/DDBJ whole genome shotgun (WGS) entry which is preliminary data.</text>
</comment>
<feature type="compositionally biased region" description="Acidic residues" evidence="1">
    <location>
        <begin position="306"/>
        <end position="316"/>
    </location>
</feature>
<name>A0AAE0WJF9_9PEZI</name>
<keyword evidence="3" id="KW-1185">Reference proteome</keyword>
<feature type="compositionally biased region" description="Basic and acidic residues" evidence="1">
    <location>
        <begin position="317"/>
        <end position="330"/>
    </location>
</feature>
<dbReference type="EMBL" id="JAUTXT010000029">
    <property type="protein sequence ID" value="KAK3672833.1"/>
    <property type="molecule type" value="Genomic_DNA"/>
</dbReference>
<feature type="region of interest" description="Disordered" evidence="1">
    <location>
        <begin position="305"/>
        <end position="330"/>
    </location>
</feature>
<evidence type="ECO:0000256" key="1">
    <source>
        <dbReference type="SAM" id="MobiDB-lite"/>
    </source>
</evidence>
<feature type="compositionally biased region" description="Basic and acidic residues" evidence="1">
    <location>
        <begin position="192"/>
        <end position="202"/>
    </location>
</feature>
<accession>A0AAE0WJF9</accession>
<dbReference type="Proteomes" id="UP001274830">
    <property type="component" value="Unassembled WGS sequence"/>
</dbReference>
<feature type="compositionally biased region" description="Polar residues" evidence="1">
    <location>
        <begin position="1"/>
        <end position="10"/>
    </location>
</feature>
<reference evidence="2" key="1">
    <citation type="submission" date="2023-07" db="EMBL/GenBank/DDBJ databases">
        <title>Black Yeasts Isolated from many extreme environments.</title>
        <authorList>
            <person name="Coleine C."/>
            <person name="Stajich J.E."/>
            <person name="Selbmann L."/>
        </authorList>
    </citation>
    <scope>NUCLEOTIDE SEQUENCE</scope>
    <source>
        <strain evidence="2">CCFEE 5485</strain>
    </source>
</reference>
<feature type="region of interest" description="Disordered" evidence="1">
    <location>
        <begin position="137"/>
        <end position="202"/>
    </location>
</feature>
<organism evidence="2 3">
    <name type="scientific">Recurvomyces mirabilis</name>
    <dbReference type="NCBI Taxonomy" id="574656"/>
    <lineage>
        <taxon>Eukaryota</taxon>
        <taxon>Fungi</taxon>
        <taxon>Dikarya</taxon>
        <taxon>Ascomycota</taxon>
        <taxon>Pezizomycotina</taxon>
        <taxon>Dothideomycetes</taxon>
        <taxon>Dothideomycetidae</taxon>
        <taxon>Mycosphaerellales</taxon>
        <taxon>Teratosphaeriaceae</taxon>
        <taxon>Recurvomyces</taxon>
    </lineage>
</organism>
<feature type="compositionally biased region" description="Acidic residues" evidence="1">
    <location>
        <begin position="144"/>
        <end position="191"/>
    </location>
</feature>
<evidence type="ECO:0000313" key="3">
    <source>
        <dbReference type="Proteomes" id="UP001274830"/>
    </source>
</evidence>
<evidence type="ECO:0000313" key="2">
    <source>
        <dbReference type="EMBL" id="KAK3672833.1"/>
    </source>
</evidence>
<feature type="region of interest" description="Disordered" evidence="1">
    <location>
        <begin position="1"/>
        <end position="23"/>
    </location>
</feature>
<proteinExistence type="predicted"/>
<sequence>MSAGFRTSSACVDKTLPKQRHPEETEVAMADDWQDLALNHRRIPHGKSKKGGKSGGRHGAGVFYPNRAIASYPFKTGNHTLGNGHIPRFNGIRPIDDFRAEFVIHGFTECPGGTGTFKAAVFLAGSRKLLSDIVRDEEEKLSAEDDSDEKDQSEDEDEVGDEDEDEVGDEDEDEVGDEDGDEQDEEADDGDEAPKESELEASDRFYNDRFQAFTKNSFRQPKFWFQWQGEIIEPKIQTGADGSTTSGRAIRERDLGYIVFPTHECSNFRGTINCRALGWKDMEIVGGSDRIQGPTPPIFQWNDFAVEGDEGDDDELEHEHDGKGAKPHGD</sequence>
<dbReference type="AlphaFoldDB" id="A0AAE0WJF9"/>